<dbReference type="Proteomes" id="UP000297777">
    <property type="component" value="Unassembled WGS sequence"/>
</dbReference>
<sequence>MLHGSKVDRRLKSEGMLEEQKHEVQWLVTEQRDRFEGLTGDLDESNRSNRGLAAKISRAFKE</sequence>
<organism evidence="1 2">
    <name type="scientific">Botrytis tulipae</name>
    <dbReference type="NCBI Taxonomy" id="87230"/>
    <lineage>
        <taxon>Eukaryota</taxon>
        <taxon>Fungi</taxon>
        <taxon>Dikarya</taxon>
        <taxon>Ascomycota</taxon>
        <taxon>Pezizomycotina</taxon>
        <taxon>Leotiomycetes</taxon>
        <taxon>Helotiales</taxon>
        <taxon>Sclerotiniaceae</taxon>
        <taxon>Botrytis</taxon>
    </lineage>
</organism>
<protein>
    <submittedName>
        <fullName evidence="1">Uncharacterized protein</fullName>
    </submittedName>
</protein>
<accession>A0A4Z1E8Y5</accession>
<dbReference type="AlphaFoldDB" id="A0A4Z1E8Y5"/>
<dbReference type="EMBL" id="PQXH01000252">
    <property type="protein sequence ID" value="TGO07709.1"/>
    <property type="molecule type" value="Genomic_DNA"/>
</dbReference>
<proteinExistence type="predicted"/>
<comment type="caution">
    <text evidence="1">The sequence shown here is derived from an EMBL/GenBank/DDBJ whole genome shotgun (WGS) entry which is preliminary data.</text>
</comment>
<evidence type="ECO:0000313" key="1">
    <source>
        <dbReference type="EMBL" id="TGO07709.1"/>
    </source>
</evidence>
<evidence type="ECO:0000313" key="2">
    <source>
        <dbReference type="Proteomes" id="UP000297777"/>
    </source>
</evidence>
<name>A0A4Z1E8Y5_9HELO</name>
<reference evidence="1 2" key="1">
    <citation type="submission" date="2017-12" db="EMBL/GenBank/DDBJ databases">
        <title>Comparative genomics of Botrytis spp.</title>
        <authorList>
            <person name="Valero-Jimenez C.A."/>
            <person name="Tapia P."/>
            <person name="Veloso J."/>
            <person name="Silva-Moreno E."/>
            <person name="Staats M."/>
            <person name="Valdes J.H."/>
            <person name="Van Kan J.A.L."/>
        </authorList>
    </citation>
    <scope>NUCLEOTIDE SEQUENCE [LARGE SCALE GENOMIC DNA]</scope>
    <source>
        <strain evidence="1 2">Bt9001</strain>
    </source>
</reference>
<keyword evidence="2" id="KW-1185">Reference proteome</keyword>
<gene>
    <name evidence="1" type="ORF">BTUL_0252g00110</name>
</gene>